<feature type="compositionally biased region" description="Basic and acidic residues" evidence="1">
    <location>
        <begin position="84"/>
        <end position="105"/>
    </location>
</feature>
<evidence type="ECO:0000256" key="1">
    <source>
        <dbReference type="SAM" id="MobiDB-lite"/>
    </source>
</evidence>
<feature type="region of interest" description="Disordered" evidence="1">
    <location>
        <begin position="84"/>
        <end position="139"/>
    </location>
</feature>
<keyword evidence="3" id="KW-1185">Reference proteome</keyword>
<evidence type="ECO:0000313" key="3">
    <source>
        <dbReference type="Proteomes" id="UP000799118"/>
    </source>
</evidence>
<feature type="region of interest" description="Disordered" evidence="1">
    <location>
        <begin position="46"/>
        <end position="68"/>
    </location>
</feature>
<reference evidence="2" key="1">
    <citation type="journal article" date="2019" name="Environ. Microbiol.">
        <title>Fungal ecological strategies reflected in gene transcription - a case study of two litter decomposers.</title>
        <authorList>
            <person name="Barbi F."/>
            <person name="Kohler A."/>
            <person name="Barry K."/>
            <person name="Baskaran P."/>
            <person name="Daum C."/>
            <person name="Fauchery L."/>
            <person name="Ihrmark K."/>
            <person name="Kuo A."/>
            <person name="LaButti K."/>
            <person name="Lipzen A."/>
            <person name="Morin E."/>
            <person name="Grigoriev I.V."/>
            <person name="Henrissat B."/>
            <person name="Lindahl B."/>
            <person name="Martin F."/>
        </authorList>
    </citation>
    <scope>NUCLEOTIDE SEQUENCE</scope>
    <source>
        <strain evidence="2">JB14</strain>
    </source>
</reference>
<gene>
    <name evidence="2" type="ORF">BT96DRAFT_943337</name>
</gene>
<proteinExistence type="predicted"/>
<protein>
    <submittedName>
        <fullName evidence="2">Uncharacterized protein</fullName>
    </submittedName>
</protein>
<sequence length="219" mass="23857">MSGNGRRPVANAVNDTSKPLATISLCHLAPLSAYVINKHHWSTQDPMARTKQPYRQPHPNKPIHMYPRMVGKTGNLKFNSWSHREASGDEVDSAHNKNQPEHQAGDEVDSESTDNSDSPDNEPEQPHNLKANETAPNQEEVVCSGTNVRGQTAEDGEILCTGISVRGQTGQMESDNEIVCTGTRICNIIVGGVGGKTKDTAINLTQTSSSIYKDSLEPW</sequence>
<accession>A0A6A4H8T6</accession>
<dbReference type="EMBL" id="ML769555">
    <property type="protein sequence ID" value="KAE9394170.1"/>
    <property type="molecule type" value="Genomic_DNA"/>
</dbReference>
<name>A0A6A4H8T6_9AGAR</name>
<dbReference type="AlphaFoldDB" id="A0A6A4H8T6"/>
<dbReference type="Proteomes" id="UP000799118">
    <property type="component" value="Unassembled WGS sequence"/>
</dbReference>
<organism evidence="2 3">
    <name type="scientific">Gymnopus androsaceus JB14</name>
    <dbReference type="NCBI Taxonomy" id="1447944"/>
    <lineage>
        <taxon>Eukaryota</taxon>
        <taxon>Fungi</taxon>
        <taxon>Dikarya</taxon>
        <taxon>Basidiomycota</taxon>
        <taxon>Agaricomycotina</taxon>
        <taxon>Agaricomycetes</taxon>
        <taxon>Agaricomycetidae</taxon>
        <taxon>Agaricales</taxon>
        <taxon>Marasmiineae</taxon>
        <taxon>Omphalotaceae</taxon>
        <taxon>Gymnopus</taxon>
    </lineage>
</organism>
<evidence type="ECO:0000313" key="2">
    <source>
        <dbReference type="EMBL" id="KAE9394170.1"/>
    </source>
</evidence>
<feature type="compositionally biased region" description="Acidic residues" evidence="1">
    <location>
        <begin position="106"/>
        <end position="123"/>
    </location>
</feature>